<protein>
    <submittedName>
        <fullName evidence="2">Uncharacterized protein</fullName>
    </submittedName>
</protein>
<comment type="caution">
    <text evidence="2">The sequence shown here is derived from an EMBL/GenBank/DDBJ whole genome shotgun (WGS) entry which is preliminary data.</text>
</comment>
<sequence>MPVPTTTSGAREMLGAAYNAPSASPASAMTASQAKQIGQLNKAAGFNQPSNFRPLARALTPSPRPLANTPTGRAAINGAASGLAKVQASAPVAGALRATAPVAKAAGRFIGPAAGGGVITAGLSLANGLADPSTSAGAAATGATGAGAGAYAGALLGSLGGPAGAVIGSIAGGAIGQWAGDRLGQSLFPQRSGPADDYDTKASPFTGGQEGGIRYRFQARGVIDGNPSNWATLTGFGPIAIRYFGNVQGGTNYEITGNGSRITGGGAGDPDVIVTAQIRNMERLDGEPDTGGNPIPVTSPVPGATPTGQPNPIEEGNPNFPGYLIPGAVGLGGAALGGALAGAGANSPTKSPSLAPSFGAGPANAPRPANSPRKTPGLGSTPRAAGSAGATGGGTVGGNTRTKPKPKCPCNKGLLGSIGNLLTGNVGQGAQLGLLGKIDATTTATNVTTAANAGQLGAIATKLQTMQAFAEKAWRNTHADKLINLLTLTTVIHNGAMISRDIGETLGYVVSNGLAVVGVKDEEGNALDINGLVGSSVSNFIKSVVGEDVYNDTRTAWQKANRVLQAGSNIIWTIRNINDATQDVLEWTAENTGKIGNALIKYGVVGDRAYPFMSERVKAQDFYRRKFSRVFDGLESAENTASSLAVVTSNVREIQEEVNELGEARTRFTDAVSDFGPEDIPGLPPENQLSSSSPENQPIATAEAAAEAASQSPDVAISTDANRGDPPDDATP</sequence>
<evidence type="ECO:0000256" key="1">
    <source>
        <dbReference type="SAM" id="MobiDB-lite"/>
    </source>
</evidence>
<name>A0A928X0G8_LEPEC</name>
<feature type="compositionally biased region" description="Low complexity" evidence="1">
    <location>
        <begin position="359"/>
        <end position="388"/>
    </location>
</feature>
<dbReference type="EMBL" id="JADEXP010000002">
    <property type="protein sequence ID" value="MBE9065131.1"/>
    <property type="molecule type" value="Genomic_DNA"/>
</dbReference>
<feature type="region of interest" description="Disordered" evidence="1">
    <location>
        <begin position="342"/>
        <end position="406"/>
    </location>
</feature>
<dbReference type="Proteomes" id="UP000615026">
    <property type="component" value="Unassembled WGS sequence"/>
</dbReference>
<feature type="compositionally biased region" description="Low complexity" evidence="1">
    <location>
        <begin position="700"/>
        <end position="709"/>
    </location>
</feature>
<dbReference type="RefSeq" id="WP_193989829.1">
    <property type="nucleotide sequence ID" value="NZ_JADEXP010000002.1"/>
</dbReference>
<keyword evidence="3" id="KW-1185">Reference proteome</keyword>
<organism evidence="2 3">
    <name type="scientific">Leptolyngbya cf. ectocarpi LEGE 11479</name>
    <dbReference type="NCBI Taxonomy" id="1828722"/>
    <lineage>
        <taxon>Bacteria</taxon>
        <taxon>Bacillati</taxon>
        <taxon>Cyanobacteriota</taxon>
        <taxon>Cyanophyceae</taxon>
        <taxon>Leptolyngbyales</taxon>
        <taxon>Leptolyngbyaceae</taxon>
        <taxon>Leptolyngbya group</taxon>
        <taxon>Leptolyngbya</taxon>
    </lineage>
</organism>
<proteinExistence type="predicted"/>
<gene>
    <name evidence="2" type="ORF">IQ260_00495</name>
</gene>
<feature type="region of interest" description="Disordered" evidence="1">
    <location>
        <begin position="284"/>
        <end position="319"/>
    </location>
</feature>
<dbReference type="AlphaFoldDB" id="A0A928X0G8"/>
<evidence type="ECO:0000313" key="2">
    <source>
        <dbReference type="EMBL" id="MBE9065131.1"/>
    </source>
</evidence>
<evidence type="ECO:0000313" key="3">
    <source>
        <dbReference type="Proteomes" id="UP000615026"/>
    </source>
</evidence>
<reference evidence="2" key="1">
    <citation type="submission" date="2020-10" db="EMBL/GenBank/DDBJ databases">
        <authorList>
            <person name="Castelo-Branco R."/>
            <person name="Eusebio N."/>
            <person name="Adriana R."/>
            <person name="Vieira A."/>
            <person name="Brugerolle De Fraissinette N."/>
            <person name="Rezende De Castro R."/>
            <person name="Schneider M.P."/>
            <person name="Vasconcelos V."/>
            <person name="Leao P.N."/>
        </authorList>
    </citation>
    <scope>NUCLEOTIDE SEQUENCE</scope>
    <source>
        <strain evidence="2">LEGE 11479</strain>
    </source>
</reference>
<accession>A0A928X0G8</accession>
<feature type="compositionally biased region" description="Polar residues" evidence="1">
    <location>
        <begin position="687"/>
        <end position="699"/>
    </location>
</feature>
<feature type="region of interest" description="Disordered" evidence="1">
    <location>
        <begin position="672"/>
        <end position="732"/>
    </location>
</feature>